<keyword evidence="4" id="KW-0175">Coiled coil</keyword>
<protein>
    <submittedName>
        <fullName evidence="7">Metal ABC transporter substrate-binding protein</fullName>
    </submittedName>
</protein>
<dbReference type="AlphaFoldDB" id="A0A9E7IWR9"/>
<evidence type="ECO:0000256" key="4">
    <source>
        <dbReference type="SAM" id="Coils"/>
    </source>
</evidence>
<feature type="coiled-coil region" evidence="4">
    <location>
        <begin position="228"/>
        <end position="255"/>
    </location>
</feature>
<dbReference type="EMBL" id="CP096649">
    <property type="protein sequence ID" value="UQK59050.1"/>
    <property type="molecule type" value="Genomic_DNA"/>
</dbReference>
<keyword evidence="2" id="KW-0813">Transport</keyword>
<dbReference type="KEGG" id="fms:M1R53_07360"/>
<evidence type="ECO:0000313" key="7">
    <source>
        <dbReference type="EMBL" id="UQK59050.1"/>
    </source>
</evidence>
<feature type="signal peptide" evidence="6">
    <location>
        <begin position="1"/>
        <end position="24"/>
    </location>
</feature>
<keyword evidence="8" id="KW-1185">Reference proteome</keyword>
<keyword evidence="3 6" id="KW-0732">Signal</keyword>
<reference evidence="7" key="1">
    <citation type="submission" date="2022-04" db="EMBL/GenBank/DDBJ databases">
        <title>Complete genome sequences of Ezakiella coagulans and Fenollaria massiliensis.</title>
        <authorList>
            <person name="France M.T."/>
            <person name="Clifford J."/>
            <person name="Narina S."/>
            <person name="Rutt L."/>
            <person name="Ravel J."/>
        </authorList>
    </citation>
    <scope>NUCLEOTIDE SEQUENCE</scope>
    <source>
        <strain evidence="7">C0061C2</strain>
    </source>
</reference>
<evidence type="ECO:0000256" key="3">
    <source>
        <dbReference type="ARBA" id="ARBA00022729"/>
    </source>
</evidence>
<dbReference type="PROSITE" id="PS51257">
    <property type="entry name" value="PROKAR_LIPOPROTEIN"/>
    <property type="match status" value="1"/>
</dbReference>
<evidence type="ECO:0000256" key="1">
    <source>
        <dbReference type="ARBA" id="ARBA00011028"/>
    </source>
</evidence>
<feature type="chain" id="PRO_5038673045" evidence="6">
    <location>
        <begin position="25"/>
        <end position="371"/>
    </location>
</feature>
<dbReference type="InterPro" id="IPR050492">
    <property type="entry name" value="Bact_metal-bind_prot9"/>
</dbReference>
<feature type="region of interest" description="Disordered" evidence="5">
    <location>
        <begin position="142"/>
        <end position="197"/>
    </location>
</feature>
<dbReference type="Pfam" id="PF01297">
    <property type="entry name" value="ZnuA"/>
    <property type="match status" value="1"/>
</dbReference>
<dbReference type="SUPFAM" id="SSF53807">
    <property type="entry name" value="Helical backbone' metal receptor"/>
    <property type="match status" value="1"/>
</dbReference>
<dbReference type="RefSeq" id="WP_249242569.1">
    <property type="nucleotide sequence ID" value="NZ_CP096649.1"/>
</dbReference>
<accession>A0A9E7IWR9</accession>
<gene>
    <name evidence="7" type="ORF">M1R53_07360</name>
</gene>
<dbReference type="GO" id="GO:0046872">
    <property type="term" value="F:metal ion binding"/>
    <property type="evidence" value="ECO:0007669"/>
    <property type="project" value="InterPro"/>
</dbReference>
<name>A0A9E7IWR9_9FIRM</name>
<evidence type="ECO:0000313" key="8">
    <source>
        <dbReference type="Proteomes" id="UP000831151"/>
    </source>
</evidence>
<dbReference type="GO" id="GO:0030001">
    <property type="term" value="P:metal ion transport"/>
    <property type="evidence" value="ECO:0007669"/>
    <property type="project" value="InterPro"/>
</dbReference>
<evidence type="ECO:0000256" key="6">
    <source>
        <dbReference type="SAM" id="SignalP"/>
    </source>
</evidence>
<dbReference type="Gene3D" id="3.40.50.1980">
    <property type="entry name" value="Nitrogenase molybdenum iron protein domain"/>
    <property type="match status" value="3"/>
</dbReference>
<dbReference type="InterPro" id="IPR006127">
    <property type="entry name" value="ZnuA-like"/>
</dbReference>
<sequence>MKNINKFLACLLAVVLLVACNSNKAPEKAEEPATESIPASEADSIQKDGAVKVVTNIFPAYDWVKNITEGTDVEVLNLTDNGVSLHNYEPSAQDIEEIAKSNLFLYVGGESDEWAPDAAKQAPNAKVLNMLEILGDTVKEEEVKEGMEHDHDHDHDDHDHEHADHDDHDHDHDDHDHEHADHDDHDHDHDHEHEEVEYDEHVWLSVKNAKTISKAIADALCEIDAKNAETFKKNYEAYAAKLDALQNEFDEARKTAKVDTILVADRFPFRYLVSDLDLDYFAAFVGCSAESEASFETISFLAQKLDELGLKHIIKLMGSDGKIADTVKNSTKTKDQDILEMTSMENVSSKDGKSYIDYMQMNLDALKKALN</sequence>
<organism evidence="7 8">
    <name type="scientific">Fenollaria massiliensis</name>
    <dbReference type="NCBI Taxonomy" id="938288"/>
    <lineage>
        <taxon>Bacteria</taxon>
        <taxon>Bacillati</taxon>
        <taxon>Bacillota</taxon>
        <taxon>Clostridia</taxon>
        <taxon>Eubacteriales</taxon>
        <taxon>Fenollaria</taxon>
    </lineage>
</organism>
<evidence type="ECO:0000256" key="2">
    <source>
        <dbReference type="ARBA" id="ARBA00022448"/>
    </source>
</evidence>
<dbReference type="Proteomes" id="UP000831151">
    <property type="component" value="Chromosome"/>
</dbReference>
<dbReference type="PANTHER" id="PTHR42953">
    <property type="entry name" value="HIGH-AFFINITY ZINC UPTAKE SYSTEM PROTEIN ZNUA-RELATED"/>
    <property type="match status" value="1"/>
</dbReference>
<evidence type="ECO:0000256" key="5">
    <source>
        <dbReference type="SAM" id="MobiDB-lite"/>
    </source>
</evidence>
<dbReference type="PANTHER" id="PTHR42953:SF3">
    <property type="entry name" value="HIGH-AFFINITY ZINC UPTAKE SYSTEM PROTEIN ZNUA"/>
    <property type="match status" value="1"/>
</dbReference>
<comment type="similarity">
    <text evidence="1">Belongs to the bacterial solute-binding protein 9 family.</text>
</comment>
<proteinExistence type="inferred from homology"/>